<evidence type="ECO:0000313" key="1">
    <source>
        <dbReference type="EMBL" id="KAJ7370543.1"/>
    </source>
</evidence>
<keyword evidence="2" id="KW-1185">Reference proteome</keyword>
<sequence length="140" mass="15794">MNVLRRNLSIRLATAIPQGMELNVSLRRIENVLLLKNLPFICKERVDGKTKIFGEDITKDGEVYPLLLQKDSSSRTSLEQNDLPIQHNNLCYTSTQSSEVSGSQLLISGATYMIHDSGIKTFTTECFQWYPHLDGGLAYE</sequence>
<dbReference type="AlphaFoldDB" id="A0A9X0CQI8"/>
<proteinExistence type="predicted"/>
<dbReference type="EMBL" id="MU826862">
    <property type="protein sequence ID" value="KAJ7370543.1"/>
    <property type="molecule type" value="Genomic_DNA"/>
</dbReference>
<evidence type="ECO:0000313" key="2">
    <source>
        <dbReference type="Proteomes" id="UP001163046"/>
    </source>
</evidence>
<dbReference type="Proteomes" id="UP001163046">
    <property type="component" value="Unassembled WGS sequence"/>
</dbReference>
<gene>
    <name evidence="1" type="ORF">OS493_031549</name>
</gene>
<comment type="caution">
    <text evidence="1">The sequence shown here is derived from an EMBL/GenBank/DDBJ whole genome shotgun (WGS) entry which is preliminary data.</text>
</comment>
<reference evidence="1" key="1">
    <citation type="submission" date="2023-01" db="EMBL/GenBank/DDBJ databases">
        <title>Genome assembly of the deep-sea coral Lophelia pertusa.</title>
        <authorList>
            <person name="Herrera S."/>
            <person name="Cordes E."/>
        </authorList>
    </citation>
    <scope>NUCLEOTIDE SEQUENCE</scope>
    <source>
        <strain evidence="1">USNM1676648</strain>
        <tissue evidence="1">Polyp</tissue>
    </source>
</reference>
<accession>A0A9X0CQI8</accession>
<protein>
    <submittedName>
        <fullName evidence="1">Uncharacterized protein</fullName>
    </submittedName>
</protein>
<organism evidence="1 2">
    <name type="scientific">Desmophyllum pertusum</name>
    <dbReference type="NCBI Taxonomy" id="174260"/>
    <lineage>
        <taxon>Eukaryota</taxon>
        <taxon>Metazoa</taxon>
        <taxon>Cnidaria</taxon>
        <taxon>Anthozoa</taxon>
        <taxon>Hexacorallia</taxon>
        <taxon>Scleractinia</taxon>
        <taxon>Caryophylliina</taxon>
        <taxon>Caryophylliidae</taxon>
        <taxon>Desmophyllum</taxon>
    </lineage>
</organism>
<name>A0A9X0CQI8_9CNID</name>